<dbReference type="AlphaFoldDB" id="A0A2S9IP37"/>
<sequence>MQRSIRVSTPTAILCSVALSIRKDNAIASIEVGPISLHRVRLVDEGVAAAGEIGGADELATCFVADFQPVKMRPLA</sequence>
<reference evidence="1 2" key="1">
    <citation type="submission" date="2018-02" db="EMBL/GenBank/DDBJ databases">
        <title>The draft genome of Phyllobacterium sp. 1N-3.</title>
        <authorList>
            <person name="Liu L."/>
            <person name="Li L."/>
            <person name="Zhang X."/>
            <person name="Wang T."/>
            <person name="Liang L."/>
        </authorList>
    </citation>
    <scope>NUCLEOTIDE SEQUENCE [LARGE SCALE GENOMIC DNA]</scope>
    <source>
        <strain evidence="1 2">1N-3</strain>
    </source>
</reference>
<comment type="caution">
    <text evidence="1">The sequence shown here is derived from an EMBL/GenBank/DDBJ whole genome shotgun (WGS) entry which is preliminary data.</text>
</comment>
<dbReference type="Proteomes" id="UP000239434">
    <property type="component" value="Unassembled WGS sequence"/>
</dbReference>
<dbReference type="EMBL" id="PVBR01000013">
    <property type="protein sequence ID" value="PRD42283.1"/>
    <property type="molecule type" value="Genomic_DNA"/>
</dbReference>
<gene>
    <name evidence="1" type="ORF">C5748_17680</name>
</gene>
<organism evidence="1 2">
    <name type="scientific">Phyllobacterium phragmitis</name>
    <dbReference type="NCBI Taxonomy" id="2670329"/>
    <lineage>
        <taxon>Bacteria</taxon>
        <taxon>Pseudomonadati</taxon>
        <taxon>Pseudomonadota</taxon>
        <taxon>Alphaproteobacteria</taxon>
        <taxon>Hyphomicrobiales</taxon>
        <taxon>Phyllobacteriaceae</taxon>
        <taxon>Phyllobacterium</taxon>
    </lineage>
</organism>
<evidence type="ECO:0000313" key="2">
    <source>
        <dbReference type="Proteomes" id="UP000239434"/>
    </source>
</evidence>
<accession>A0A2S9IP37</accession>
<evidence type="ECO:0000313" key="1">
    <source>
        <dbReference type="EMBL" id="PRD42283.1"/>
    </source>
</evidence>
<proteinExistence type="predicted"/>
<keyword evidence="2" id="KW-1185">Reference proteome</keyword>
<protein>
    <submittedName>
        <fullName evidence="1">Uncharacterized protein</fullName>
    </submittedName>
</protein>
<name>A0A2S9IP37_9HYPH</name>